<dbReference type="PROSITE" id="PS51318">
    <property type="entry name" value="TAT"/>
    <property type="match status" value="1"/>
</dbReference>
<evidence type="ECO:0000313" key="8">
    <source>
        <dbReference type="EMBL" id="MDN0077447.1"/>
    </source>
</evidence>
<dbReference type="Pfam" id="PF02016">
    <property type="entry name" value="Peptidase_S66"/>
    <property type="match status" value="1"/>
</dbReference>
<protein>
    <submittedName>
        <fullName evidence="8">LD-carboxypeptidase</fullName>
    </submittedName>
</protein>
<dbReference type="InterPro" id="IPR027461">
    <property type="entry name" value="Carboxypeptidase_A_C_sf"/>
</dbReference>
<evidence type="ECO:0000256" key="1">
    <source>
        <dbReference type="ARBA" id="ARBA00010233"/>
    </source>
</evidence>
<evidence type="ECO:0000259" key="7">
    <source>
        <dbReference type="Pfam" id="PF17676"/>
    </source>
</evidence>
<keyword evidence="4" id="KW-0378">Hydrolase</keyword>
<feature type="domain" description="LD-carboxypeptidase N-terminal" evidence="6">
    <location>
        <begin position="51"/>
        <end position="172"/>
    </location>
</feature>
<evidence type="ECO:0000259" key="6">
    <source>
        <dbReference type="Pfam" id="PF02016"/>
    </source>
</evidence>
<keyword evidence="5" id="KW-0720">Serine protease</keyword>
<dbReference type="SUPFAM" id="SSF52317">
    <property type="entry name" value="Class I glutamine amidotransferase-like"/>
    <property type="match status" value="1"/>
</dbReference>
<dbReference type="InterPro" id="IPR003507">
    <property type="entry name" value="S66_fam"/>
</dbReference>
<sequence>MSIPPLASRRDFLRLGSALAGLGILQGCSTAVTPTTPPSPTLPPLRATTLRLIAPSGPSADPVQCARALDRLSRAGFALLNGECLSRRYQRFAGTDAERLADVNGLVNSRPAPKLILATRGGFGVMRLLPKIDYARLCPLLKESGSLLIGYSDITALQLALLAQGGVPSFAGPMAYSDFGSANPSSYTLEQFRSVTTVPGWQLQVNRPFSPTLKTEGLFWGGNLSVVAALAGTPYLPDVKGGILFLEDTGEQPYRIERMLQQLFLAGVLQQQKAIVFGDFKTDKLVDYYDPNYTLGTVAAQIEQETGVPVLQGVPFGHIHDKTTLPLGVMAQLDSDIQGYTIRFGDYPTLPADGLQFEQLQMNGTPQ</sequence>
<gene>
    <name evidence="8" type="ORF">QU481_21715</name>
</gene>
<dbReference type="SUPFAM" id="SSF141986">
    <property type="entry name" value="LD-carboxypeptidase A C-terminal domain-like"/>
    <property type="match status" value="1"/>
</dbReference>
<dbReference type="PANTHER" id="PTHR30237">
    <property type="entry name" value="MURAMOYLTETRAPEPTIDE CARBOXYPEPTIDASE"/>
    <property type="match status" value="1"/>
</dbReference>
<reference evidence="8" key="1">
    <citation type="submission" date="2023-06" db="EMBL/GenBank/DDBJ databases">
        <authorList>
            <person name="Zhang S."/>
        </authorList>
    </citation>
    <scope>NUCLEOTIDE SEQUENCE</scope>
    <source>
        <strain evidence="8">SG2303</strain>
    </source>
</reference>
<dbReference type="Proteomes" id="UP001168540">
    <property type="component" value="Unassembled WGS sequence"/>
</dbReference>
<dbReference type="InterPro" id="IPR006311">
    <property type="entry name" value="TAT_signal"/>
</dbReference>
<dbReference type="InterPro" id="IPR029062">
    <property type="entry name" value="Class_I_gatase-like"/>
</dbReference>
<keyword evidence="9" id="KW-1185">Reference proteome</keyword>
<comment type="similarity">
    <text evidence="1">Belongs to the peptidase S66 family.</text>
</comment>
<evidence type="ECO:0000256" key="4">
    <source>
        <dbReference type="ARBA" id="ARBA00022801"/>
    </source>
</evidence>
<feature type="domain" description="LD-carboxypeptidase C-terminal" evidence="7">
    <location>
        <begin position="216"/>
        <end position="333"/>
    </location>
</feature>
<evidence type="ECO:0000256" key="5">
    <source>
        <dbReference type="ARBA" id="ARBA00022825"/>
    </source>
</evidence>
<proteinExistence type="inferred from homology"/>
<accession>A0ABT7XUG9</accession>
<dbReference type="InterPro" id="IPR027478">
    <property type="entry name" value="LdcA_N"/>
</dbReference>
<evidence type="ECO:0000256" key="3">
    <source>
        <dbReference type="ARBA" id="ARBA00022670"/>
    </source>
</evidence>
<dbReference type="CDD" id="cd07025">
    <property type="entry name" value="Peptidase_S66"/>
    <property type="match status" value="1"/>
</dbReference>
<name>A0ABT7XUG9_9NEIS</name>
<evidence type="ECO:0000313" key="9">
    <source>
        <dbReference type="Proteomes" id="UP001168540"/>
    </source>
</evidence>
<dbReference type="Gene3D" id="3.40.50.10740">
    <property type="entry name" value="Class I glutamine amidotransferase-like"/>
    <property type="match status" value="1"/>
</dbReference>
<dbReference type="Gene3D" id="3.50.30.60">
    <property type="entry name" value="LD-carboxypeptidase A C-terminal domain-like"/>
    <property type="match status" value="1"/>
</dbReference>
<keyword evidence="3" id="KW-0645">Protease</keyword>
<dbReference type="InterPro" id="IPR040921">
    <property type="entry name" value="Peptidase_S66C"/>
</dbReference>
<dbReference type="InterPro" id="IPR040449">
    <property type="entry name" value="Peptidase_S66_N"/>
</dbReference>
<dbReference type="Pfam" id="PF17676">
    <property type="entry name" value="Peptidase_S66C"/>
    <property type="match status" value="1"/>
</dbReference>
<keyword evidence="2" id="KW-0121">Carboxypeptidase</keyword>
<organism evidence="8 9">
    <name type="scientific">Crenobacter oryzisoli</name>
    <dbReference type="NCBI Taxonomy" id="3056844"/>
    <lineage>
        <taxon>Bacteria</taxon>
        <taxon>Pseudomonadati</taxon>
        <taxon>Pseudomonadota</taxon>
        <taxon>Betaproteobacteria</taxon>
        <taxon>Neisseriales</taxon>
        <taxon>Neisseriaceae</taxon>
        <taxon>Crenobacter</taxon>
    </lineage>
</organism>
<dbReference type="EMBL" id="JAUEDK010000068">
    <property type="protein sequence ID" value="MDN0077447.1"/>
    <property type="molecule type" value="Genomic_DNA"/>
</dbReference>
<comment type="caution">
    <text evidence="8">The sequence shown here is derived from an EMBL/GenBank/DDBJ whole genome shotgun (WGS) entry which is preliminary data.</text>
</comment>
<dbReference type="PANTHER" id="PTHR30237:SF2">
    <property type="entry name" value="MUREIN TETRAPEPTIDE CARBOXYPEPTIDASE"/>
    <property type="match status" value="1"/>
</dbReference>
<evidence type="ECO:0000256" key="2">
    <source>
        <dbReference type="ARBA" id="ARBA00022645"/>
    </source>
</evidence>
<dbReference type="RefSeq" id="WP_289832084.1">
    <property type="nucleotide sequence ID" value="NZ_JAUEDK010000068.1"/>
</dbReference>